<sequence length="752" mass="85384">MKKGAHEMLRSDSKFLKLKQEKWARERAEQENTTEWFPFGSNLRPGGGSPLRKFHAKESPNLVPKSQQYSDPETETDNTQNHEEEAEILENEKMTLPNEEHTHHPQMAPFLIPAYFPPNFEFGAQSFMMPPQFHAVPSHAIPVSTINIDPNQICPAELQSMWGMQGPNGIRYGIPIPSSFVHQSMTSSISSNESGISGLTTKRDENQNERKMSTGGYLPTNYEEQIAERLRYEQEELEKEKEEEKIREEQRRELEERRNSEEMKRKNLENQRILEERRRSKQFEEAMEQAKKEAELLKKAKLFKHVLKGAEETGELDEIEKKLLGVDIDTGKRLLKEVSEVERHKKQDEQEIRKNGPVKDDNHVVRSRSMSNASSIPTSPLSRNGFGRRSVRTTSREKQEERKRIQDENHRHLPPHHHQSTSPLSSPTKSDPENPNYNSNNNNSMMKSTVYYRPTALPSSLHQKNEEIGEDLKSRMFLRSTSNLTPSSFNSPARRKNSDELTQSALFGQIPTRLSTRRSMRAPMQIQSPKAGFSRNAFNNGERSTDEEGGSISPEFEINHNDSRLTSENTHPSPDCEIKEFKFRTRSALGSPSSYLNGGSSLMSSRCASPAGGSSRFLQKLEEKGAIKRDEDCLSPSARRVAEENLRRSPSIASLSQSFQNLSNLRGSMLNLSSNGEHSPNLSKLNSMNSPACQSLRVRMQKTSDRQVAVLDRLSRLRESLNAGKALSPATSRVAPITRSSPLKNVPKNDEK</sequence>
<comment type="caution">
    <text evidence="2">The sequence shown here is derived from an EMBL/GenBank/DDBJ whole genome shotgun (WGS) entry which is preliminary data.</text>
</comment>
<reference evidence="2" key="1">
    <citation type="submission" date="2022-11" db="EMBL/GenBank/DDBJ databases">
        <authorList>
            <person name="Kikuchi T."/>
        </authorList>
    </citation>
    <scope>NUCLEOTIDE SEQUENCE</scope>
    <source>
        <strain evidence="2">PS1010</strain>
    </source>
</reference>
<dbReference type="PANTHER" id="PTHR46585">
    <property type="entry name" value="INTEGRASE CORE DOMAIN CONTAINING PROTEIN"/>
    <property type="match status" value="1"/>
</dbReference>
<feature type="region of interest" description="Disordered" evidence="1">
    <location>
        <begin position="482"/>
        <end position="504"/>
    </location>
</feature>
<feature type="compositionally biased region" description="Polar residues" evidence="1">
    <location>
        <begin position="368"/>
        <end position="382"/>
    </location>
</feature>
<evidence type="ECO:0000313" key="3">
    <source>
        <dbReference type="Proteomes" id="UP001152747"/>
    </source>
</evidence>
<proteinExistence type="predicted"/>
<dbReference type="OrthoDB" id="5874030at2759"/>
<feature type="compositionally biased region" description="Polar residues" evidence="1">
    <location>
        <begin position="420"/>
        <end position="429"/>
    </location>
</feature>
<organism evidence="2 3">
    <name type="scientific">Caenorhabditis angaria</name>
    <dbReference type="NCBI Taxonomy" id="860376"/>
    <lineage>
        <taxon>Eukaryota</taxon>
        <taxon>Metazoa</taxon>
        <taxon>Ecdysozoa</taxon>
        <taxon>Nematoda</taxon>
        <taxon>Chromadorea</taxon>
        <taxon>Rhabditida</taxon>
        <taxon>Rhabditina</taxon>
        <taxon>Rhabditomorpha</taxon>
        <taxon>Rhabditoidea</taxon>
        <taxon>Rhabditidae</taxon>
        <taxon>Peloderinae</taxon>
        <taxon>Caenorhabditis</taxon>
    </lineage>
</organism>
<feature type="compositionally biased region" description="Low complexity" evidence="1">
    <location>
        <begin position="434"/>
        <end position="444"/>
    </location>
</feature>
<dbReference type="AlphaFoldDB" id="A0A9P1IM76"/>
<feature type="region of interest" description="Disordered" evidence="1">
    <location>
        <begin position="722"/>
        <end position="752"/>
    </location>
</feature>
<dbReference type="EMBL" id="CANHGI010000004">
    <property type="protein sequence ID" value="CAI5447930.1"/>
    <property type="molecule type" value="Genomic_DNA"/>
</dbReference>
<feature type="region of interest" description="Disordered" evidence="1">
    <location>
        <begin position="186"/>
        <end position="217"/>
    </location>
</feature>
<feature type="compositionally biased region" description="Basic and acidic residues" evidence="1">
    <location>
        <begin position="201"/>
        <end position="212"/>
    </location>
</feature>
<feature type="compositionally biased region" description="Polar residues" evidence="1">
    <location>
        <begin position="482"/>
        <end position="491"/>
    </location>
</feature>
<accession>A0A9P1IM76</accession>
<evidence type="ECO:0000313" key="2">
    <source>
        <dbReference type="EMBL" id="CAI5447930.1"/>
    </source>
</evidence>
<feature type="region of interest" description="Disordered" evidence="1">
    <location>
        <begin position="531"/>
        <end position="575"/>
    </location>
</feature>
<feature type="region of interest" description="Disordered" evidence="1">
    <location>
        <begin position="337"/>
        <end position="446"/>
    </location>
</feature>
<feature type="compositionally biased region" description="Low complexity" evidence="1">
    <location>
        <begin position="186"/>
        <end position="198"/>
    </location>
</feature>
<feature type="region of interest" description="Disordered" evidence="1">
    <location>
        <begin position="23"/>
        <end position="84"/>
    </location>
</feature>
<gene>
    <name evidence="2" type="ORF">CAMP_LOCUS10567</name>
</gene>
<evidence type="ECO:0008006" key="4">
    <source>
        <dbReference type="Google" id="ProtNLM"/>
    </source>
</evidence>
<dbReference type="PANTHER" id="PTHR46585:SF4">
    <property type="entry name" value="C3H1-TYPE DOMAIN-CONTAINING PROTEIN"/>
    <property type="match status" value="1"/>
</dbReference>
<feature type="compositionally biased region" description="Basic and acidic residues" evidence="1">
    <location>
        <begin position="337"/>
        <end position="364"/>
    </location>
</feature>
<keyword evidence="3" id="KW-1185">Reference proteome</keyword>
<feature type="compositionally biased region" description="Basic and acidic residues" evidence="1">
    <location>
        <begin position="394"/>
        <end position="411"/>
    </location>
</feature>
<name>A0A9P1IM76_9PELO</name>
<evidence type="ECO:0000256" key="1">
    <source>
        <dbReference type="SAM" id="MobiDB-lite"/>
    </source>
</evidence>
<feature type="region of interest" description="Disordered" evidence="1">
    <location>
        <begin position="236"/>
        <end position="264"/>
    </location>
</feature>
<dbReference type="Proteomes" id="UP001152747">
    <property type="component" value="Unassembled WGS sequence"/>
</dbReference>
<protein>
    <recommendedName>
        <fullName evidence="4">CCDC66 domain-containing protein</fullName>
    </recommendedName>
</protein>